<evidence type="ECO:0000313" key="3">
    <source>
        <dbReference type="Proteomes" id="UP000824166"/>
    </source>
</evidence>
<dbReference type="EMBL" id="JAHOPC010000001">
    <property type="protein sequence ID" value="MBU8864932.1"/>
    <property type="molecule type" value="Genomic_DNA"/>
</dbReference>
<evidence type="ECO:0000313" key="2">
    <source>
        <dbReference type="EMBL" id="MBU8864932.1"/>
    </source>
</evidence>
<accession>A0ABS6I0T0</accession>
<reference evidence="2 3" key="1">
    <citation type="submission" date="2021-06" db="EMBL/GenBank/DDBJ databases">
        <authorList>
            <person name="Jeong J.W."/>
        </authorList>
    </citation>
    <scope>NUCLEOTIDE SEQUENCE [LARGE SCALE GENOMIC DNA]</scope>
    <source>
        <strain evidence="2 3">MMS21-TAE1-1</strain>
    </source>
</reference>
<dbReference type="InterPro" id="IPR003709">
    <property type="entry name" value="VanY-like_core_dom"/>
</dbReference>
<keyword evidence="3" id="KW-1185">Reference proteome</keyword>
<dbReference type="PANTHER" id="PTHR34385:SF1">
    <property type="entry name" value="PEPTIDOGLYCAN L-ALANYL-D-GLUTAMATE ENDOPEPTIDASE CWLK"/>
    <property type="match status" value="1"/>
</dbReference>
<evidence type="ECO:0000259" key="1">
    <source>
        <dbReference type="Pfam" id="PF02557"/>
    </source>
</evidence>
<organism evidence="2 3">
    <name type="scientific">Paenarthrobacter aromaticivorans</name>
    <dbReference type="NCBI Taxonomy" id="2849150"/>
    <lineage>
        <taxon>Bacteria</taxon>
        <taxon>Bacillati</taxon>
        <taxon>Actinomycetota</taxon>
        <taxon>Actinomycetes</taxon>
        <taxon>Micrococcales</taxon>
        <taxon>Micrococcaceae</taxon>
        <taxon>Paenarthrobacter</taxon>
    </lineage>
</organism>
<dbReference type="RefSeq" id="WP_216921874.1">
    <property type="nucleotide sequence ID" value="NZ_JAHOPC010000001.1"/>
</dbReference>
<comment type="caution">
    <text evidence="2">The sequence shown here is derived from an EMBL/GenBank/DDBJ whole genome shotgun (WGS) entry which is preliminary data.</text>
</comment>
<dbReference type="InterPro" id="IPR058193">
    <property type="entry name" value="VanY/YodJ_core_dom"/>
</dbReference>
<dbReference type="Pfam" id="PF02557">
    <property type="entry name" value="VanY"/>
    <property type="match status" value="1"/>
</dbReference>
<gene>
    <name evidence="2" type="ORF">KSW38_01305</name>
</gene>
<dbReference type="Proteomes" id="UP000824166">
    <property type="component" value="Unassembled WGS sequence"/>
</dbReference>
<sequence>MDSGSTVAPLPEVPALEDPMKLRKFWLGFAAALLSMGLMSPQAAVAVQYDIDSANSLQVVVNKHRMLNPPSYVPASLTRVSTERLRSEAATAYNSFVKAAKASGVNVRATSGYRSYSQQQSLYADYVARYGQETADTLAARAGYSEHQTGLAMDIGNVSGVCALQACFADTPVGRFAATDGWKYGFIIRYPAGAQSITGYEYEPWHLRFVGVEIATDMKSRGITTLERYFGLEDAPDYLS</sequence>
<feature type="domain" description="D-alanyl-D-alanine carboxypeptidase-like core" evidence="1">
    <location>
        <begin position="83"/>
        <end position="211"/>
    </location>
</feature>
<name>A0ABS6I0T0_9MICC</name>
<proteinExistence type="predicted"/>
<dbReference type="CDD" id="cd14852">
    <property type="entry name" value="LD-carboxypeptidase"/>
    <property type="match status" value="1"/>
</dbReference>
<dbReference type="PANTHER" id="PTHR34385">
    <property type="entry name" value="D-ALANYL-D-ALANINE CARBOXYPEPTIDASE"/>
    <property type="match status" value="1"/>
</dbReference>
<protein>
    <submittedName>
        <fullName evidence="2">M15 family metallopeptidase</fullName>
    </submittedName>
</protein>
<dbReference type="InterPro" id="IPR052179">
    <property type="entry name" value="DD-CPase-like"/>
</dbReference>